<feature type="compositionally biased region" description="Basic and acidic residues" evidence="1">
    <location>
        <begin position="153"/>
        <end position="172"/>
    </location>
</feature>
<evidence type="ECO:0000313" key="2">
    <source>
        <dbReference type="EMBL" id="MDI1493368.1"/>
    </source>
</evidence>
<comment type="caution">
    <text evidence="2">The sequence shown here is derived from an EMBL/GenBank/DDBJ whole genome shotgun (WGS) entry which is preliminary data.</text>
</comment>
<gene>
    <name evidence="2" type="ORF">OHK93_005156</name>
</gene>
<keyword evidence="3" id="KW-1185">Reference proteome</keyword>
<feature type="region of interest" description="Disordered" evidence="1">
    <location>
        <begin position="1"/>
        <end position="51"/>
    </location>
</feature>
<evidence type="ECO:0000256" key="1">
    <source>
        <dbReference type="SAM" id="MobiDB-lite"/>
    </source>
</evidence>
<sequence>MMDISWEDSSKAADESKIPDPEVERKQRNREYRVAARREKRNRKADEKKQRKLNATILRRMVGLVWKKSQSFSKLLFKTRNPDKYNKNAERNRLRDIDLERRKIWQEAVRQAQRLAAIHDPSGAQFNVAPVVTTEDGSVITQDAFRRREEKRIEKARAKQDEGGESQQRDDAQPDTPAPPLGTLDQLAAPNPATINPERLSQIEGGGNPQHRSKSQLKKLAKFEPRPPPPKPTIPEHIAPFEGEENWLSLWDLPDEDLERRVIREKRRRAAERKALRVRQQSGKVERRMARDEKRKVYRDLKEEWKTIKDEESRKIAVEISETERRRALACCAALGFTLENTEGIESIKPKALGMRGLEVDFEAFEKLNNLRSDAEPKTTSRRVDLSAIPQDGKAEFVPSGQSNGKGNAEEFISFDTGEGQDFEKLNFNHKVRRKLRRAIEHAEIEKEVLVRQHALQACQDRGLEVPAILRTDTRPNNSKGQRILENGSIESAKQERVRARMELVDFNTRMRVLRRQAKETAIYAGLRKHAELTGRIPIEEAANSETPVESSDSAS</sequence>
<name>A0AA43TZ59_9LECA</name>
<reference evidence="2" key="1">
    <citation type="journal article" date="2023" name="Genome Biol. Evol.">
        <title>First Whole Genome Sequence and Flow Cytometry Genome Size Data for the Lichen-Forming Fungus Ramalina farinacea (Ascomycota).</title>
        <authorList>
            <person name="Llewellyn T."/>
            <person name="Mian S."/>
            <person name="Hill R."/>
            <person name="Leitch I.J."/>
            <person name="Gaya E."/>
        </authorList>
    </citation>
    <scope>NUCLEOTIDE SEQUENCE</scope>
    <source>
        <strain evidence="2">LIQ254RAFAR</strain>
    </source>
</reference>
<dbReference type="AlphaFoldDB" id="A0AA43TZ59"/>
<evidence type="ECO:0000313" key="3">
    <source>
        <dbReference type="Proteomes" id="UP001161017"/>
    </source>
</evidence>
<dbReference type="EMBL" id="JAPUFD010000025">
    <property type="protein sequence ID" value="MDI1493368.1"/>
    <property type="molecule type" value="Genomic_DNA"/>
</dbReference>
<protein>
    <submittedName>
        <fullName evidence="2">Uncharacterized protein</fullName>
    </submittedName>
</protein>
<dbReference type="Proteomes" id="UP001161017">
    <property type="component" value="Unassembled WGS sequence"/>
</dbReference>
<organism evidence="2 3">
    <name type="scientific">Ramalina farinacea</name>
    <dbReference type="NCBI Taxonomy" id="258253"/>
    <lineage>
        <taxon>Eukaryota</taxon>
        <taxon>Fungi</taxon>
        <taxon>Dikarya</taxon>
        <taxon>Ascomycota</taxon>
        <taxon>Pezizomycotina</taxon>
        <taxon>Lecanoromycetes</taxon>
        <taxon>OSLEUM clade</taxon>
        <taxon>Lecanoromycetidae</taxon>
        <taxon>Lecanorales</taxon>
        <taxon>Lecanorineae</taxon>
        <taxon>Ramalinaceae</taxon>
        <taxon>Ramalina</taxon>
    </lineage>
</organism>
<feature type="compositionally biased region" description="Basic and acidic residues" evidence="1">
    <location>
        <begin position="8"/>
        <end position="37"/>
    </location>
</feature>
<proteinExistence type="predicted"/>
<accession>A0AA43TZ59</accession>
<feature type="compositionally biased region" description="Basic residues" evidence="1">
    <location>
        <begin position="211"/>
        <end position="220"/>
    </location>
</feature>
<feature type="region of interest" description="Disordered" evidence="1">
    <location>
        <begin position="153"/>
        <end position="232"/>
    </location>
</feature>